<protein>
    <submittedName>
        <fullName evidence="1">Uncharacterized protein</fullName>
    </submittedName>
</protein>
<reference evidence="1 2" key="1">
    <citation type="submission" date="2024-01" db="EMBL/GenBank/DDBJ databases">
        <title>The genome of the rayed Mediterranean limpet Patella caerulea (Linnaeus, 1758).</title>
        <authorList>
            <person name="Anh-Thu Weber A."/>
            <person name="Halstead-Nussloch G."/>
        </authorList>
    </citation>
    <scope>NUCLEOTIDE SEQUENCE [LARGE SCALE GENOMIC DNA]</scope>
    <source>
        <strain evidence="1">AATW-2023a</strain>
        <tissue evidence="1">Whole specimen</tissue>
    </source>
</reference>
<dbReference type="EMBL" id="JAZGQO010000010">
    <property type="protein sequence ID" value="KAK6175269.1"/>
    <property type="molecule type" value="Genomic_DNA"/>
</dbReference>
<evidence type="ECO:0000313" key="2">
    <source>
        <dbReference type="Proteomes" id="UP001347796"/>
    </source>
</evidence>
<name>A0AAN8JFP4_PATCE</name>
<organism evidence="1 2">
    <name type="scientific">Patella caerulea</name>
    <name type="common">Rayed Mediterranean limpet</name>
    <dbReference type="NCBI Taxonomy" id="87958"/>
    <lineage>
        <taxon>Eukaryota</taxon>
        <taxon>Metazoa</taxon>
        <taxon>Spiralia</taxon>
        <taxon>Lophotrochozoa</taxon>
        <taxon>Mollusca</taxon>
        <taxon>Gastropoda</taxon>
        <taxon>Patellogastropoda</taxon>
        <taxon>Patelloidea</taxon>
        <taxon>Patellidae</taxon>
        <taxon>Patella</taxon>
    </lineage>
</organism>
<proteinExistence type="predicted"/>
<gene>
    <name evidence="1" type="ORF">SNE40_013766</name>
</gene>
<comment type="caution">
    <text evidence="1">The sequence shown here is derived from an EMBL/GenBank/DDBJ whole genome shotgun (WGS) entry which is preliminary data.</text>
</comment>
<sequence>MAESYENQFNAELFKKYEICKKILIPKEVYFTMIENIEAAAGAGGQRTDMDTTYYQSLRYCSVVMLRNSSKSVPPKIRIPYIMSVLKTRTMWSSELTRPQAMVDVIEWPKRSTKSMPTSLARLLKFSSPTARNARNARRNASAQRPRVWSYVPF</sequence>
<dbReference type="AlphaFoldDB" id="A0AAN8JFP4"/>
<dbReference type="Proteomes" id="UP001347796">
    <property type="component" value="Unassembled WGS sequence"/>
</dbReference>
<evidence type="ECO:0000313" key="1">
    <source>
        <dbReference type="EMBL" id="KAK6175269.1"/>
    </source>
</evidence>
<accession>A0AAN8JFP4</accession>
<keyword evidence="2" id="KW-1185">Reference proteome</keyword>